<evidence type="ECO:0000313" key="3">
    <source>
        <dbReference type="Proteomes" id="UP000663831"/>
    </source>
</evidence>
<comment type="caution">
    <text evidence="2">The sequence shown here is derived from an EMBL/GenBank/DDBJ whole genome shotgun (WGS) entry which is preliminary data.</text>
</comment>
<dbReference type="AlphaFoldDB" id="A0A8H3CZD7"/>
<reference evidence="2" key="1">
    <citation type="submission" date="2021-01" db="EMBL/GenBank/DDBJ databases">
        <authorList>
            <person name="Kaushik A."/>
        </authorList>
    </citation>
    <scope>NUCLEOTIDE SEQUENCE</scope>
    <source>
        <strain evidence="2">AG3-1AP</strain>
    </source>
</reference>
<dbReference type="Proteomes" id="UP000663831">
    <property type="component" value="Unassembled WGS sequence"/>
</dbReference>
<evidence type="ECO:0000313" key="2">
    <source>
        <dbReference type="EMBL" id="CAE6503031.1"/>
    </source>
</evidence>
<accession>A0A8H3CZD7</accession>
<sequence>MSHYESPRRPMAIRNAGICHFPPRPGGCIYGRLCRLRHVSQSSVPTPDGSVDLESTNNQNVHPDDIHPSGPNSTTTYLKHPKFYYPDGSGVFLVGGILFKIQASLIFGCRPAAGNNDSNHMYIEDVLPNLANSNDSHPIQLDGITASQFEGYLVTITSRPGDKSHRPLYRQETELYKVYLDTAVLAGRFGMAGLEEWAMDALFRIFQRPCRALINLASQHWNGEVMLQLINISRNTRLNHPIVAFVQYFISVNIKEIAGETIDKDKPPVHPNALVCVHIYNVLKDSNSDPALFGFVFLSLLSLGHRSPIWSSNLSGRDRAIFYAAQAQLIDTTKELSLKWLQPNPTLDSKTHFCPKCRGHITALWKQCFGALSNGLGSGLPLKDVSLLSSLPQSAWRFRMEWYHDLAFGCKSCIGNMRSDWGARKEFLHSLEANTQTLFEEVASRYGAFAREVQDTTSI</sequence>
<organism evidence="2 3">
    <name type="scientific">Rhizoctonia solani</name>
    <dbReference type="NCBI Taxonomy" id="456999"/>
    <lineage>
        <taxon>Eukaryota</taxon>
        <taxon>Fungi</taxon>
        <taxon>Dikarya</taxon>
        <taxon>Basidiomycota</taxon>
        <taxon>Agaricomycotina</taxon>
        <taxon>Agaricomycetes</taxon>
        <taxon>Cantharellales</taxon>
        <taxon>Ceratobasidiaceae</taxon>
        <taxon>Rhizoctonia</taxon>
    </lineage>
</organism>
<gene>
    <name evidence="2" type="ORF">RDB_LOCUS121598</name>
</gene>
<name>A0A8H3CZD7_9AGAM</name>
<protein>
    <submittedName>
        <fullName evidence="2">Uncharacterized protein</fullName>
    </submittedName>
</protein>
<dbReference type="EMBL" id="CAJMWV010004698">
    <property type="protein sequence ID" value="CAE6503031.1"/>
    <property type="molecule type" value="Genomic_DNA"/>
</dbReference>
<proteinExistence type="predicted"/>
<evidence type="ECO:0000256" key="1">
    <source>
        <dbReference type="SAM" id="MobiDB-lite"/>
    </source>
</evidence>
<feature type="region of interest" description="Disordered" evidence="1">
    <location>
        <begin position="44"/>
        <end position="72"/>
    </location>
</feature>